<evidence type="ECO:0000313" key="8">
    <source>
        <dbReference type="EMBL" id="RKP06976.1"/>
    </source>
</evidence>
<evidence type="ECO:0000256" key="1">
    <source>
        <dbReference type="ARBA" id="ARBA00004496"/>
    </source>
</evidence>
<dbReference type="GO" id="GO:0030488">
    <property type="term" value="P:tRNA methylation"/>
    <property type="evidence" value="ECO:0007669"/>
    <property type="project" value="TreeGrafter"/>
</dbReference>
<dbReference type="SUPFAM" id="SSF50998">
    <property type="entry name" value="Quinoprotein alcohol dehydrogenase-like"/>
    <property type="match status" value="1"/>
</dbReference>
<gene>
    <name evidence="8" type="ORF">THASP1DRAFT_31214</name>
</gene>
<comment type="similarity">
    <text evidence="6">Belongs to the WD repeat WDR6 family.</text>
</comment>
<dbReference type="PANTHER" id="PTHR14344">
    <property type="entry name" value="WD REPEAT PROTEIN"/>
    <property type="match status" value="1"/>
</dbReference>
<dbReference type="InterPro" id="IPR001680">
    <property type="entry name" value="WD40_rpt"/>
</dbReference>
<feature type="repeat" description="WD" evidence="7">
    <location>
        <begin position="217"/>
        <end position="250"/>
    </location>
</feature>
<dbReference type="InterPro" id="IPR015943">
    <property type="entry name" value="WD40/YVTN_repeat-like_dom_sf"/>
</dbReference>
<accession>A0A4P9XMA0</accession>
<organism evidence="8 9">
    <name type="scientific">Thamnocephalis sphaerospora</name>
    <dbReference type="NCBI Taxonomy" id="78915"/>
    <lineage>
        <taxon>Eukaryota</taxon>
        <taxon>Fungi</taxon>
        <taxon>Fungi incertae sedis</taxon>
        <taxon>Zoopagomycota</taxon>
        <taxon>Zoopagomycotina</taxon>
        <taxon>Zoopagomycetes</taxon>
        <taxon>Zoopagales</taxon>
        <taxon>Sigmoideomycetaceae</taxon>
        <taxon>Thamnocephalis</taxon>
    </lineage>
</organism>
<dbReference type="Gene3D" id="2.130.10.10">
    <property type="entry name" value="YVTN repeat-like/Quinoprotein amine dehydrogenase"/>
    <property type="match status" value="4"/>
</dbReference>
<keyword evidence="4" id="KW-0819">tRNA processing</keyword>
<dbReference type="OrthoDB" id="5594999at2759"/>
<dbReference type="PROSITE" id="PS50294">
    <property type="entry name" value="WD_REPEATS_REGION"/>
    <property type="match status" value="1"/>
</dbReference>
<keyword evidence="5" id="KW-0677">Repeat</keyword>
<reference evidence="9" key="1">
    <citation type="journal article" date="2018" name="Nat. Microbiol.">
        <title>Leveraging single-cell genomics to expand the fungal tree of life.</title>
        <authorList>
            <person name="Ahrendt S.R."/>
            <person name="Quandt C.A."/>
            <person name="Ciobanu D."/>
            <person name="Clum A."/>
            <person name="Salamov A."/>
            <person name="Andreopoulos B."/>
            <person name="Cheng J.F."/>
            <person name="Woyke T."/>
            <person name="Pelin A."/>
            <person name="Henrissat B."/>
            <person name="Reynolds N.K."/>
            <person name="Benny G.L."/>
            <person name="Smith M.E."/>
            <person name="James T.Y."/>
            <person name="Grigoriev I.V."/>
        </authorList>
    </citation>
    <scope>NUCLEOTIDE SEQUENCE [LARGE SCALE GENOMIC DNA]</scope>
    <source>
        <strain evidence="9">RSA 1356</strain>
    </source>
</reference>
<dbReference type="AlphaFoldDB" id="A0A4P9XMA0"/>
<dbReference type="PROSITE" id="PS50082">
    <property type="entry name" value="WD_REPEATS_2"/>
    <property type="match status" value="3"/>
</dbReference>
<comment type="subcellular location">
    <subcellularLocation>
        <location evidence="1">Cytoplasm</location>
    </subcellularLocation>
</comment>
<feature type="repeat" description="WD" evidence="7">
    <location>
        <begin position="260"/>
        <end position="289"/>
    </location>
</feature>
<dbReference type="PANTHER" id="PTHR14344:SF3">
    <property type="entry name" value="WD REPEAT-CONTAINING PROTEIN 6"/>
    <property type="match status" value="1"/>
</dbReference>
<dbReference type="Proteomes" id="UP000271241">
    <property type="component" value="Unassembled WGS sequence"/>
</dbReference>
<proteinExistence type="inferred from homology"/>
<dbReference type="SUPFAM" id="SSF50978">
    <property type="entry name" value="WD40 repeat-like"/>
    <property type="match status" value="2"/>
</dbReference>
<name>A0A4P9XMA0_9FUNG</name>
<sequence length="1128" mass="123218">MSAVGMLQTTKRAYAAPVIAAYFLSDDALLVGTGPYVKLYRASTGELLAANDVLGHLRIHHLVADRPAPVGTPANLKRLIAVAGAKTVVPLTVSMELAGSEYRCTLESHKAWQFCDWILDVQWLYAAQDTTCCESPTQVAVAFAHNFVELWSYPEHRLLRRIGCEEKCLLYAARFFGHHEAGLQFAAGTVFNEVILWRPTEKEAVMDCEDRCVQLRLRGHEGVVFSVRFSRDGKRIASVSDDRTARVWSLVDERARPAILYGHQSRVWDCQFAGDVLVSVSEDRTCRVWRDDANAEDMACLAVWAGHRVKNARCVAVNPSCTIVATGGDDSGVRLWPLDSLRAGLVDTDDQLIDVVLPDASNVMRKESIRNFVHVSADSVVVSTFSGCIVRHQLSTHNWQALYEDIALVSYCSMAASPDGLLVVCGSMGGTLTFLDANGAREPTLLQANVGKVFEIFVLQGQKAGEYDVFSSVVAGDLVWSRYIVESNTAHVIAVFELPKFTVVASVALCITSGILMCGSREGALLAYDVRMALQCIDSSKAPSHLTAAWELRRAHGRDTVTSVTVRHEASGLQAWTTGRDGAYVQWRVQIADDDAECRDITLERALRSRITKGWLERMYFADGEVILAGFFQKRFFLFNETQKYEAMACGGAHRRWRLRLEDDRAKQISFAFIRAERVHAYQFNPATSAQSTLPPKLQDNFHGREIRTVQLLAEAQGADPVLLTAGEDGVVCASTVNACNVRPHLQIKAHSSMVRASAICPSSTTGGKLLFTGGGADELRAWRIDASASSQTETPKGQPVAPAIHELAACPRVCDDLETRVMGIAAFPLTDVPGQSMPHATHAVCAVYSDAYLRVWAFSEYTKLFKLIGQSPFHDSSILCCAHRMHHALGRVLLFTGAADGRIAIWDVGEKAMWQPVAGQDAVWLLQPVLSFQAHQSGINVLDVHVLESTHDQNSAVLGTEEARFWVASGGDDNALSLFMLTVSADAEATHGTGHLHARVTRRLQQLHAHGSAIQGCRFLDATLLATTAWDMRLNLWALPDTADSSSAVTSEAAVQGPPLLHSTMVNVADPSDLDVLQRQVFRQRLGLDAPLALTGKRCSGAAAWTLAVCGAGLQLLEVQRTAAAHP</sequence>
<evidence type="ECO:0000256" key="3">
    <source>
        <dbReference type="ARBA" id="ARBA00022574"/>
    </source>
</evidence>
<dbReference type="InterPro" id="IPR036322">
    <property type="entry name" value="WD40_repeat_dom_sf"/>
</dbReference>
<evidence type="ECO:0000256" key="6">
    <source>
        <dbReference type="ARBA" id="ARBA00038255"/>
    </source>
</evidence>
<dbReference type="Pfam" id="PF00400">
    <property type="entry name" value="WD40"/>
    <property type="match status" value="4"/>
</dbReference>
<dbReference type="EMBL" id="KZ992785">
    <property type="protein sequence ID" value="RKP06976.1"/>
    <property type="molecule type" value="Genomic_DNA"/>
</dbReference>
<dbReference type="GO" id="GO:0005737">
    <property type="term" value="C:cytoplasm"/>
    <property type="evidence" value="ECO:0007669"/>
    <property type="project" value="UniProtKB-SubCell"/>
</dbReference>
<keyword evidence="9" id="KW-1185">Reference proteome</keyword>
<evidence type="ECO:0000256" key="7">
    <source>
        <dbReference type="PROSITE-ProRule" id="PRU00221"/>
    </source>
</evidence>
<evidence type="ECO:0000256" key="4">
    <source>
        <dbReference type="ARBA" id="ARBA00022694"/>
    </source>
</evidence>
<evidence type="ECO:0000256" key="2">
    <source>
        <dbReference type="ARBA" id="ARBA00022490"/>
    </source>
</evidence>
<dbReference type="InterPro" id="IPR011047">
    <property type="entry name" value="Quinoprotein_ADH-like_sf"/>
</dbReference>
<evidence type="ECO:0000313" key="9">
    <source>
        <dbReference type="Proteomes" id="UP000271241"/>
    </source>
</evidence>
<dbReference type="SMART" id="SM00320">
    <property type="entry name" value="WD40"/>
    <property type="match status" value="10"/>
</dbReference>
<keyword evidence="3 7" id="KW-0853">WD repeat</keyword>
<dbReference type="InterPro" id="IPR051973">
    <property type="entry name" value="tRNA_Anticodon_Mtase-Reg"/>
</dbReference>
<dbReference type="STRING" id="78915.A0A4P9XMA0"/>
<feature type="repeat" description="WD" evidence="7">
    <location>
        <begin position="315"/>
        <end position="340"/>
    </location>
</feature>
<protein>
    <submittedName>
        <fullName evidence="8">Uncharacterized protein</fullName>
    </submittedName>
</protein>
<keyword evidence="2" id="KW-0963">Cytoplasm</keyword>
<evidence type="ECO:0000256" key="5">
    <source>
        <dbReference type="ARBA" id="ARBA00022737"/>
    </source>
</evidence>